<dbReference type="InterPro" id="IPR003869">
    <property type="entry name" value="Polysac_CapD-like"/>
</dbReference>
<organism evidence="5 6">
    <name type="scientific">Spirosoma taeanense</name>
    <dbReference type="NCBI Taxonomy" id="2735870"/>
    <lineage>
        <taxon>Bacteria</taxon>
        <taxon>Pseudomonadati</taxon>
        <taxon>Bacteroidota</taxon>
        <taxon>Cytophagia</taxon>
        <taxon>Cytophagales</taxon>
        <taxon>Cytophagaceae</taxon>
        <taxon>Spirosoma</taxon>
    </lineage>
</organism>
<sequence length="644" mass="71660">MKHSLSAEVTNRFAPRLVVLLLDLTVTKFAFLFAWTLRFNFTVDLANWHWNHFLGLLLCRFFVFLWIRPFAGIIRHTSVEDALLIGQAVTLSSLLAGLGSYGLKLLFNDPFLYIPASILAIEYFICVVLLIGIRLAIKYLYHLLITSSTNESLSVLIYGAGAMGIHTKDTLLHDRTRKYRILGFIDDNPAKTQKTVQGVRVFSLREASTLFLQGTHKPDVILAIDALPVRRRNEIANFLIQYQVSVKIVPSAQSWIKGRLSTGQIRDVRIEDLLGRPPIQLDNAAVSDIVRGQVTLVTGAAGSIGSELVRQLVLHKPREIVLVDQAESALYDLVFTLRHELGDKLTGTVLSVQIADVTDVERIRRTFDTYRPAFVFHAAAYKHVPLMEDHPYEAVKVNALGTKIVADLAVTFGVSKFIMVSTDKAVNPTNVMGATKRLAEMYVQSLNGTSETAFIATRFGNVLGSSGSVVPIFKRQIEAGGPVTVTHPEVIRYFMTIPEACQLVLEAAVMGRGGEVFVFDMGQPVRIADLARQMIRLSGYEVDKEVVLRFTGLRPGEKLFEELLNTTESTLPTHHPKIKIARLHTPDADWLQQAMFRLKAALRADDNLGLVNILKEFIPEYISNNSPYQALDTPNVSVKPGSTV</sequence>
<dbReference type="InterPro" id="IPR041561">
    <property type="entry name" value="PglD_N"/>
</dbReference>
<dbReference type="Gene3D" id="3.40.50.720">
    <property type="entry name" value="NAD(P)-binding Rossmann-like Domain"/>
    <property type="match status" value="2"/>
</dbReference>
<name>A0A6M5Y4S3_9BACT</name>
<evidence type="ECO:0000313" key="5">
    <source>
        <dbReference type="EMBL" id="QJW88191.1"/>
    </source>
</evidence>
<dbReference type="InterPro" id="IPR051203">
    <property type="entry name" value="Polysaccharide_Synthase-Rel"/>
</dbReference>
<feature type="transmembrane region" description="Helical" evidence="2">
    <location>
        <begin position="82"/>
        <end position="101"/>
    </location>
</feature>
<proteinExistence type="inferred from homology"/>
<dbReference type="PANTHER" id="PTHR43318">
    <property type="entry name" value="UDP-N-ACETYLGLUCOSAMINE 4,6-DEHYDRATASE"/>
    <property type="match status" value="1"/>
</dbReference>
<evidence type="ECO:0000259" key="3">
    <source>
        <dbReference type="Pfam" id="PF02719"/>
    </source>
</evidence>
<feature type="domain" description="Polysaccharide biosynthesis protein CapD-like" evidence="3">
    <location>
        <begin position="296"/>
        <end position="581"/>
    </location>
</feature>
<dbReference type="RefSeq" id="WP_171738024.1">
    <property type="nucleotide sequence ID" value="NZ_CP053435.1"/>
</dbReference>
<dbReference type="KEGG" id="stae:HNV11_01735"/>
<evidence type="ECO:0000313" key="6">
    <source>
        <dbReference type="Proteomes" id="UP000502756"/>
    </source>
</evidence>
<reference evidence="5 6" key="1">
    <citation type="submission" date="2020-05" db="EMBL/GenBank/DDBJ databases">
        <title>Genome sequencing of Spirosoma sp. TS118.</title>
        <authorList>
            <person name="Lee J.-H."/>
            <person name="Jeong S."/>
            <person name="Zhao L."/>
            <person name="Jung J.-H."/>
            <person name="Kim M.-K."/>
            <person name="Lim S."/>
        </authorList>
    </citation>
    <scope>NUCLEOTIDE SEQUENCE [LARGE SCALE GENOMIC DNA]</scope>
    <source>
        <strain evidence="5 6">TS118</strain>
    </source>
</reference>
<keyword evidence="2" id="KW-1133">Transmembrane helix</keyword>
<dbReference type="SUPFAM" id="SSF51735">
    <property type="entry name" value="NAD(P)-binding Rossmann-fold domains"/>
    <property type="match status" value="2"/>
</dbReference>
<protein>
    <submittedName>
        <fullName evidence="5">Polysaccharide biosynthesis protein</fullName>
    </submittedName>
</protein>
<comment type="similarity">
    <text evidence="1">Belongs to the polysaccharide synthase family.</text>
</comment>
<keyword evidence="2" id="KW-0812">Transmembrane</keyword>
<dbReference type="Pfam" id="PF17836">
    <property type="entry name" value="PglD_N"/>
    <property type="match status" value="1"/>
</dbReference>
<evidence type="ECO:0000256" key="1">
    <source>
        <dbReference type="ARBA" id="ARBA00007430"/>
    </source>
</evidence>
<keyword evidence="2" id="KW-0472">Membrane</keyword>
<dbReference type="EMBL" id="CP053435">
    <property type="protein sequence ID" value="QJW88191.1"/>
    <property type="molecule type" value="Genomic_DNA"/>
</dbReference>
<evidence type="ECO:0000256" key="2">
    <source>
        <dbReference type="SAM" id="Phobius"/>
    </source>
</evidence>
<feature type="transmembrane region" description="Helical" evidence="2">
    <location>
        <begin position="113"/>
        <end position="137"/>
    </location>
</feature>
<keyword evidence="6" id="KW-1185">Reference proteome</keyword>
<dbReference type="Pfam" id="PF02719">
    <property type="entry name" value="Polysacc_synt_2"/>
    <property type="match status" value="1"/>
</dbReference>
<gene>
    <name evidence="5" type="ORF">HNV11_01735</name>
</gene>
<feature type="domain" description="PglD N-terminal" evidence="4">
    <location>
        <begin position="155"/>
        <end position="232"/>
    </location>
</feature>
<evidence type="ECO:0000259" key="4">
    <source>
        <dbReference type="Pfam" id="PF17836"/>
    </source>
</evidence>
<feature type="transmembrane region" description="Helical" evidence="2">
    <location>
        <begin position="17"/>
        <end position="37"/>
    </location>
</feature>
<dbReference type="PANTHER" id="PTHR43318:SF1">
    <property type="entry name" value="POLYSACCHARIDE BIOSYNTHESIS PROTEIN EPSC-RELATED"/>
    <property type="match status" value="1"/>
</dbReference>
<dbReference type="AlphaFoldDB" id="A0A6M5Y4S3"/>
<dbReference type="CDD" id="cd05237">
    <property type="entry name" value="UDP_invert_4-6DH_SDR_e"/>
    <property type="match status" value="1"/>
</dbReference>
<feature type="transmembrane region" description="Helical" evidence="2">
    <location>
        <begin position="49"/>
        <end position="70"/>
    </location>
</feature>
<dbReference type="InterPro" id="IPR036291">
    <property type="entry name" value="NAD(P)-bd_dom_sf"/>
</dbReference>
<dbReference type="Proteomes" id="UP000502756">
    <property type="component" value="Chromosome"/>
</dbReference>
<accession>A0A6M5Y4S3</accession>